<proteinExistence type="predicted"/>
<gene>
    <name evidence="2" type="ORF">QTO34_019780</name>
</gene>
<dbReference type="EMBL" id="JAULJE010000009">
    <property type="protein sequence ID" value="KAK1339106.1"/>
    <property type="molecule type" value="Genomic_DNA"/>
</dbReference>
<name>A0AA40LMB3_CNENI</name>
<accession>A0AA40LMB3</accession>
<protein>
    <submittedName>
        <fullName evidence="2">Uncharacterized protein</fullName>
    </submittedName>
</protein>
<dbReference type="AlphaFoldDB" id="A0AA40LMB3"/>
<evidence type="ECO:0000313" key="3">
    <source>
        <dbReference type="Proteomes" id="UP001177744"/>
    </source>
</evidence>
<organism evidence="2 3">
    <name type="scientific">Cnephaeus nilssonii</name>
    <name type="common">Northern bat</name>
    <name type="synonym">Eptesicus nilssonii</name>
    <dbReference type="NCBI Taxonomy" id="3371016"/>
    <lineage>
        <taxon>Eukaryota</taxon>
        <taxon>Metazoa</taxon>
        <taxon>Chordata</taxon>
        <taxon>Craniata</taxon>
        <taxon>Vertebrata</taxon>
        <taxon>Euteleostomi</taxon>
        <taxon>Mammalia</taxon>
        <taxon>Eutheria</taxon>
        <taxon>Laurasiatheria</taxon>
        <taxon>Chiroptera</taxon>
        <taxon>Yangochiroptera</taxon>
        <taxon>Vespertilionidae</taxon>
        <taxon>Cnephaeus</taxon>
    </lineage>
</organism>
<dbReference type="Proteomes" id="UP001177744">
    <property type="component" value="Unassembled WGS sequence"/>
</dbReference>
<reference evidence="2" key="1">
    <citation type="submission" date="2023-06" db="EMBL/GenBank/DDBJ databases">
        <title>Reference genome for the Northern bat (Eptesicus nilssonii), a most northern bat species.</title>
        <authorList>
            <person name="Laine V.N."/>
            <person name="Pulliainen A.T."/>
            <person name="Lilley T.M."/>
        </authorList>
    </citation>
    <scope>NUCLEOTIDE SEQUENCE</scope>
    <source>
        <strain evidence="2">BLF_Eptnil</strain>
        <tissue evidence="2">Kidney</tissue>
    </source>
</reference>
<evidence type="ECO:0000256" key="1">
    <source>
        <dbReference type="SAM" id="MobiDB-lite"/>
    </source>
</evidence>
<sequence length="381" mass="41053">MFCALLPAVDARHVPTCSPVPAYLFHHPTVVLLSLGPIRVCSTSTASHCRCHITSAHLVLRRPLVFYEDAMTPFEPQRCPRCGRLGRDHRMLASGEHYPPLAHCCFLISLHAISSSSTQALNVEATKIFLLPHALNCEIWGHLGNAEVFLEMKRLQRRAEKRTGGAVTEQDYGKAELAGGEVSAVGTVNALSSAQTRGPVQKFMHLKGTVGHEAVVGTGAGLCPSCQALVLVCRQLLSCSCCSHTLMTQSDWGQRQLQVPAGPAPSANVSHRLLPRLPLRSRGGGETLRGNPSGSSRLHPLTALSNRDQHWAPAAVPRFGLVPPLTCFTIALWPTPAMLRALAPAANAAMFCAYPLVLEMIKLSEEGMLKAERGQKLGLLG</sequence>
<feature type="region of interest" description="Disordered" evidence="1">
    <location>
        <begin position="275"/>
        <end position="300"/>
    </location>
</feature>
<keyword evidence="3" id="KW-1185">Reference proteome</keyword>
<evidence type="ECO:0000313" key="2">
    <source>
        <dbReference type="EMBL" id="KAK1339106.1"/>
    </source>
</evidence>
<comment type="caution">
    <text evidence="2">The sequence shown here is derived from an EMBL/GenBank/DDBJ whole genome shotgun (WGS) entry which is preliminary data.</text>
</comment>